<organism evidence="1 2">
    <name type="scientific">Tanacetum coccineum</name>
    <dbReference type="NCBI Taxonomy" id="301880"/>
    <lineage>
        <taxon>Eukaryota</taxon>
        <taxon>Viridiplantae</taxon>
        <taxon>Streptophyta</taxon>
        <taxon>Embryophyta</taxon>
        <taxon>Tracheophyta</taxon>
        <taxon>Spermatophyta</taxon>
        <taxon>Magnoliopsida</taxon>
        <taxon>eudicotyledons</taxon>
        <taxon>Gunneridae</taxon>
        <taxon>Pentapetalae</taxon>
        <taxon>asterids</taxon>
        <taxon>campanulids</taxon>
        <taxon>Asterales</taxon>
        <taxon>Asteraceae</taxon>
        <taxon>Asteroideae</taxon>
        <taxon>Anthemideae</taxon>
        <taxon>Anthemidinae</taxon>
        <taxon>Tanacetum</taxon>
    </lineage>
</organism>
<keyword evidence="2" id="KW-1185">Reference proteome</keyword>
<reference evidence="1" key="2">
    <citation type="submission" date="2022-01" db="EMBL/GenBank/DDBJ databases">
        <authorList>
            <person name="Yamashiro T."/>
            <person name="Shiraishi A."/>
            <person name="Satake H."/>
            <person name="Nakayama K."/>
        </authorList>
    </citation>
    <scope>NUCLEOTIDE SEQUENCE</scope>
</reference>
<proteinExistence type="predicted"/>
<evidence type="ECO:0008006" key="3">
    <source>
        <dbReference type="Google" id="ProtNLM"/>
    </source>
</evidence>
<protein>
    <recommendedName>
        <fullName evidence="3">Hybrid signal transduction histidine kinase M</fullName>
    </recommendedName>
</protein>
<evidence type="ECO:0000313" key="1">
    <source>
        <dbReference type="EMBL" id="GJS54877.1"/>
    </source>
</evidence>
<comment type="caution">
    <text evidence="1">The sequence shown here is derived from an EMBL/GenBank/DDBJ whole genome shotgun (WGS) entry which is preliminary data.</text>
</comment>
<dbReference type="PANTHER" id="PTHR47481">
    <property type="match status" value="1"/>
</dbReference>
<dbReference type="Pfam" id="PF14223">
    <property type="entry name" value="Retrotran_gag_2"/>
    <property type="match status" value="1"/>
</dbReference>
<evidence type="ECO:0000313" key="2">
    <source>
        <dbReference type="Proteomes" id="UP001151760"/>
    </source>
</evidence>
<reference evidence="1" key="1">
    <citation type="journal article" date="2022" name="Int. J. Mol. Sci.">
        <title>Draft Genome of Tanacetum Coccineum: Genomic Comparison of Closely Related Tanacetum-Family Plants.</title>
        <authorList>
            <person name="Yamashiro T."/>
            <person name="Shiraishi A."/>
            <person name="Nakayama K."/>
            <person name="Satake H."/>
        </authorList>
    </citation>
    <scope>NUCLEOTIDE SEQUENCE</scope>
</reference>
<sequence length="358" mass="39407">MTGSDAPTITLLSDKLSQVTHHHLLTRVLVKLDLENWNYRSWEFFFEQLCYGYEVTKYIHGFSNDAATSTPTPLTPEELKVDKIVLSWIFTTLLDTLQASLVVECPRSTKEAWDLITDIVKDNKRKIESIATILTSLGSPVSSEDVVTFALKGLPDKYDNVCSIIHHRDTFPDLKTTRSMLTTEEMRLKSKSLSLTVDSSSSSPMVLIVKTVGIRMLLGTDELFSVVPHTSPTPVHSVTYHATAGPPLVPHISYYYVPLPHSLSPVSWPHSYTSTLPGFNYPPAQQQVTAQQFGYPLVSPAQPVSPAQSISHQAQHMSSAVLDIAHPRSTGPTGTPGQETILPHAFTAGMFHDPSTGA</sequence>
<dbReference type="EMBL" id="BQNB010008831">
    <property type="protein sequence ID" value="GJS54877.1"/>
    <property type="molecule type" value="Genomic_DNA"/>
</dbReference>
<dbReference type="PANTHER" id="PTHR47481:SF41">
    <property type="entry name" value="COPIA-LIKE POLYPROTEIN_RETROTRANSPOSON"/>
    <property type="match status" value="1"/>
</dbReference>
<name>A0ABQ4WPR2_9ASTR</name>
<gene>
    <name evidence="1" type="ORF">Tco_0628239</name>
</gene>
<dbReference type="Proteomes" id="UP001151760">
    <property type="component" value="Unassembled WGS sequence"/>
</dbReference>
<accession>A0ABQ4WPR2</accession>